<dbReference type="AlphaFoldDB" id="A0A1Q5SPN7"/>
<proteinExistence type="predicted"/>
<keyword evidence="3" id="KW-1185">Reference proteome</keyword>
<evidence type="ECO:0000313" key="2">
    <source>
        <dbReference type="EMBL" id="OKO89961.1"/>
    </source>
</evidence>
<evidence type="ECO:0000256" key="1">
    <source>
        <dbReference type="SAM" id="MobiDB-lite"/>
    </source>
</evidence>
<feature type="region of interest" description="Disordered" evidence="1">
    <location>
        <begin position="20"/>
        <end position="47"/>
    </location>
</feature>
<protein>
    <submittedName>
        <fullName evidence="2">Uncharacterized protein</fullName>
    </submittedName>
</protein>
<evidence type="ECO:0000313" key="3">
    <source>
        <dbReference type="Proteomes" id="UP000186955"/>
    </source>
</evidence>
<gene>
    <name evidence="2" type="ORF">PENSUB_13555</name>
</gene>
<name>A0A1Q5SPN7_9EURO</name>
<dbReference type="EMBL" id="MNBE01000765">
    <property type="protein sequence ID" value="OKO89961.1"/>
    <property type="molecule type" value="Genomic_DNA"/>
</dbReference>
<accession>A0A1Q5SPN7</accession>
<dbReference type="Proteomes" id="UP000186955">
    <property type="component" value="Unassembled WGS sequence"/>
</dbReference>
<reference evidence="2 3" key="1">
    <citation type="submission" date="2016-10" db="EMBL/GenBank/DDBJ databases">
        <title>Genome sequence of the ascomycete fungus Penicillium subrubescens.</title>
        <authorList>
            <person name="De Vries R.P."/>
            <person name="Peng M."/>
            <person name="Dilokpimol A."/>
            <person name="Hilden K."/>
            <person name="Makela M.R."/>
            <person name="Grigoriev I."/>
            <person name="Riley R."/>
            <person name="Granchi Z."/>
        </authorList>
    </citation>
    <scope>NUCLEOTIDE SEQUENCE [LARGE SCALE GENOMIC DNA]</scope>
    <source>
        <strain evidence="2 3">CBS 132785</strain>
    </source>
</reference>
<organism evidence="2 3">
    <name type="scientific">Penicillium subrubescens</name>
    <dbReference type="NCBI Taxonomy" id="1316194"/>
    <lineage>
        <taxon>Eukaryota</taxon>
        <taxon>Fungi</taxon>
        <taxon>Dikarya</taxon>
        <taxon>Ascomycota</taxon>
        <taxon>Pezizomycotina</taxon>
        <taxon>Eurotiomycetes</taxon>
        <taxon>Eurotiomycetidae</taxon>
        <taxon>Eurotiales</taxon>
        <taxon>Aspergillaceae</taxon>
        <taxon>Penicillium</taxon>
    </lineage>
</organism>
<comment type="caution">
    <text evidence="2">The sequence shown here is derived from an EMBL/GenBank/DDBJ whole genome shotgun (WGS) entry which is preliminary data.</text>
</comment>
<sequence length="113" mass="12487">MSQLKASRVGCRKNLLQKATEALEPRSTRRCAKIPRETHSSMTHLDQQGPILGKAVNSSMANVGNGVLPVFDGPANFPNSVGTNLSLLFGQNPEEDMQLKRLWTRPSQGLRFR</sequence>